<reference evidence="2 3" key="1">
    <citation type="submission" date="2019-07" db="EMBL/GenBank/DDBJ databases">
        <title>Whole genome shotgun sequence of Oceanithermus desulfurans NBRC 100063.</title>
        <authorList>
            <person name="Hosoyama A."/>
            <person name="Uohara A."/>
            <person name="Ohji S."/>
            <person name="Ichikawa N."/>
        </authorList>
    </citation>
    <scope>NUCLEOTIDE SEQUENCE [LARGE SCALE GENOMIC DNA]</scope>
    <source>
        <strain evidence="2 3">NBRC 100063</strain>
    </source>
</reference>
<dbReference type="EMBL" id="BJXN01000019">
    <property type="protein sequence ID" value="GEM90699.1"/>
    <property type="molecule type" value="Genomic_DNA"/>
</dbReference>
<evidence type="ECO:0000313" key="2">
    <source>
        <dbReference type="EMBL" id="GEM90699.1"/>
    </source>
</evidence>
<dbReference type="Pfam" id="PF06267">
    <property type="entry name" value="DUF1028"/>
    <property type="match status" value="1"/>
</dbReference>
<dbReference type="PANTHER" id="PTHR39328">
    <property type="entry name" value="BLL2871 PROTEIN"/>
    <property type="match status" value="1"/>
</dbReference>
<sequence length="289" mass="30441">MPPVSTFSLVARDPETGDLGVAVASKFLAVGAVVPFARAGVGAVATQSYANTSYGPRGLAVLEVGGSPEDAHRIFAASDPGHARRQYGLVAASGAAFSFTGDACHPWAGGRAGANYAAQGNLLTGPEVVDALVEVFLERTDLPFPERLVTALLAADRAGGDQRGRQSAALLVVGEGKGYGGFNDRWIDLRVDDHPDPVPELERLLGIHRLLFNPARNARPLTDEEIRWVQATAARLGLYAGPADGAWGETVEAALKALLGRENLEERYAGGPQLEEEVFAALREAYGEA</sequence>
<dbReference type="Pfam" id="PF08823">
    <property type="entry name" value="PG_binding_2"/>
    <property type="match status" value="1"/>
</dbReference>
<comment type="caution">
    <text evidence="2">The sequence shown here is derived from an EMBL/GenBank/DDBJ whole genome shotgun (WGS) entry which is preliminary data.</text>
</comment>
<dbReference type="RefSeq" id="WP_147148677.1">
    <property type="nucleotide sequence ID" value="NZ_BJXN01000019.1"/>
</dbReference>
<dbReference type="Proteomes" id="UP000321827">
    <property type="component" value="Unassembled WGS sequence"/>
</dbReference>
<dbReference type="InterPro" id="IPR010430">
    <property type="entry name" value="DUF1028"/>
</dbReference>
<dbReference type="InterPro" id="IPR014927">
    <property type="entry name" value="PG-bd_2"/>
</dbReference>
<name>A0A511RM18_9DEIN</name>
<evidence type="ECO:0000259" key="1">
    <source>
        <dbReference type="Pfam" id="PF08823"/>
    </source>
</evidence>
<dbReference type="AlphaFoldDB" id="A0A511RM18"/>
<dbReference type="SUPFAM" id="SSF56235">
    <property type="entry name" value="N-terminal nucleophile aminohydrolases (Ntn hydrolases)"/>
    <property type="match status" value="1"/>
</dbReference>
<dbReference type="OrthoDB" id="9790012at2"/>
<dbReference type="Gene3D" id="3.60.20.10">
    <property type="entry name" value="Glutamine Phosphoribosylpyrophosphate, subunit 1, domain 1"/>
    <property type="match status" value="1"/>
</dbReference>
<gene>
    <name evidence="2" type="ORF">ODE01S_21330</name>
</gene>
<feature type="domain" description="Putative peptidoglycan binding" evidence="1">
    <location>
        <begin position="217"/>
        <end position="281"/>
    </location>
</feature>
<evidence type="ECO:0000313" key="3">
    <source>
        <dbReference type="Proteomes" id="UP000321827"/>
    </source>
</evidence>
<accession>A0A511RM18</accession>
<organism evidence="2 3">
    <name type="scientific">Oceanithermus desulfurans NBRC 100063</name>
    <dbReference type="NCBI Taxonomy" id="1227550"/>
    <lineage>
        <taxon>Bacteria</taxon>
        <taxon>Thermotogati</taxon>
        <taxon>Deinococcota</taxon>
        <taxon>Deinococci</taxon>
        <taxon>Thermales</taxon>
        <taxon>Thermaceae</taxon>
        <taxon>Oceanithermus</taxon>
    </lineage>
</organism>
<dbReference type="PANTHER" id="PTHR39328:SF1">
    <property type="entry name" value="BLL2871 PROTEIN"/>
    <property type="match status" value="1"/>
</dbReference>
<dbReference type="InterPro" id="IPR029055">
    <property type="entry name" value="Ntn_hydrolases_N"/>
</dbReference>
<proteinExistence type="predicted"/>
<protein>
    <recommendedName>
        <fullName evidence="1">Putative peptidoglycan binding domain-containing protein</fullName>
    </recommendedName>
</protein>